<evidence type="ECO:0000313" key="2">
    <source>
        <dbReference type="Proteomes" id="UP000644699"/>
    </source>
</evidence>
<sequence length="71" mass="6822">MSIFEANPGPGSTNASVAAGTQAAVANEVSGGAILAGVTLALAVQVVLTLIGTGIGVTPAAGDYTFGRGRY</sequence>
<proteinExistence type="predicted"/>
<evidence type="ECO:0000313" key="1">
    <source>
        <dbReference type="EMBL" id="GGE06243.1"/>
    </source>
</evidence>
<gene>
    <name evidence="1" type="ORF">GCM10011390_26690</name>
</gene>
<reference evidence="1" key="1">
    <citation type="journal article" date="2014" name="Int. J. Syst. Evol. Microbiol.">
        <title>Complete genome sequence of Corynebacterium casei LMG S-19264T (=DSM 44701T), isolated from a smear-ripened cheese.</title>
        <authorList>
            <consortium name="US DOE Joint Genome Institute (JGI-PGF)"/>
            <person name="Walter F."/>
            <person name="Albersmeier A."/>
            <person name="Kalinowski J."/>
            <person name="Ruckert C."/>
        </authorList>
    </citation>
    <scope>NUCLEOTIDE SEQUENCE</scope>
    <source>
        <strain evidence="1">CGMCC 1.15367</strain>
    </source>
</reference>
<organism evidence="1 2">
    <name type="scientific">Aureimonas endophytica</name>
    <dbReference type="NCBI Taxonomy" id="2027858"/>
    <lineage>
        <taxon>Bacteria</taxon>
        <taxon>Pseudomonadati</taxon>
        <taxon>Pseudomonadota</taxon>
        <taxon>Alphaproteobacteria</taxon>
        <taxon>Hyphomicrobiales</taxon>
        <taxon>Aurantimonadaceae</taxon>
        <taxon>Aureimonas</taxon>
    </lineage>
</organism>
<name>A0A917E6T2_9HYPH</name>
<protein>
    <submittedName>
        <fullName evidence="1">Uncharacterized protein</fullName>
    </submittedName>
</protein>
<dbReference type="RefSeq" id="WP_188909171.1">
    <property type="nucleotide sequence ID" value="NZ_BMIQ01000003.1"/>
</dbReference>
<comment type="caution">
    <text evidence="1">The sequence shown here is derived from an EMBL/GenBank/DDBJ whole genome shotgun (WGS) entry which is preliminary data.</text>
</comment>
<dbReference type="Proteomes" id="UP000644699">
    <property type="component" value="Unassembled WGS sequence"/>
</dbReference>
<reference evidence="1" key="2">
    <citation type="submission" date="2020-09" db="EMBL/GenBank/DDBJ databases">
        <authorList>
            <person name="Sun Q."/>
            <person name="Zhou Y."/>
        </authorList>
    </citation>
    <scope>NUCLEOTIDE SEQUENCE</scope>
    <source>
        <strain evidence="1">CGMCC 1.15367</strain>
    </source>
</reference>
<accession>A0A917E6T2</accession>
<dbReference type="AlphaFoldDB" id="A0A917E6T2"/>
<dbReference type="EMBL" id="BMIQ01000003">
    <property type="protein sequence ID" value="GGE06243.1"/>
    <property type="molecule type" value="Genomic_DNA"/>
</dbReference>
<keyword evidence="2" id="KW-1185">Reference proteome</keyword>